<feature type="region of interest" description="Disordered" evidence="2">
    <location>
        <begin position="16"/>
        <end position="77"/>
    </location>
</feature>
<dbReference type="SUPFAM" id="SSF110849">
    <property type="entry name" value="ParB/Sulfiredoxin"/>
    <property type="match status" value="1"/>
</dbReference>
<dbReference type="Pfam" id="PF25023">
    <property type="entry name" value="TEN_YD-shell"/>
    <property type="match status" value="1"/>
</dbReference>
<accession>A0ABY4WH29</accession>
<dbReference type="RefSeq" id="WP_251871751.1">
    <property type="nucleotide sequence ID" value="NZ_CP098755.1"/>
</dbReference>
<evidence type="ECO:0000313" key="5">
    <source>
        <dbReference type="Proteomes" id="UP001056500"/>
    </source>
</evidence>
<proteinExistence type="predicted"/>
<organism evidence="4 5">
    <name type="scientific">Brevibacillus ruminantium</name>
    <dbReference type="NCBI Taxonomy" id="2950604"/>
    <lineage>
        <taxon>Bacteria</taxon>
        <taxon>Bacillati</taxon>
        <taxon>Bacillota</taxon>
        <taxon>Bacilli</taxon>
        <taxon>Bacillales</taxon>
        <taxon>Paenibacillaceae</taxon>
        <taxon>Brevibacillus</taxon>
    </lineage>
</organism>
<feature type="domain" description="Teneurin-like YD-shell" evidence="3">
    <location>
        <begin position="16"/>
        <end position="223"/>
    </location>
</feature>
<evidence type="ECO:0000313" key="4">
    <source>
        <dbReference type="EMBL" id="USG64639.1"/>
    </source>
</evidence>
<protein>
    <recommendedName>
        <fullName evidence="3">Teneurin-like YD-shell domain-containing protein</fullName>
    </recommendedName>
</protein>
<dbReference type="PANTHER" id="PTHR32305">
    <property type="match status" value="1"/>
</dbReference>
<dbReference type="Gene3D" id="2.180.10.10">
    <property type="entry name" value="RHS repeat-associated core"/>
    <property type="match status" value="1"/>
</dbReference>
<gene>
    <name evidence="4" type="ORF">NDK47_21220</name>
</gene>
<reference evidence="4" key="1">
    <citation type="submission" date="2022-06" db="EMBL/GenBank/DDBJ databases">
        <title>Genome sequencing of Brevibacillus sp. BB3-R1.</title>
        <authorList>
            <person name="Heo J."/>
            <person name="Lee D."/>
            <person name="Won M."/>
            <person name="Han B.-H."/>
            <person name="Hong S.-B."/>
            <person name="Kwon S.-W."/>
        </authorList>
    </citation>
    <scope>NUCLEOTIDE SEQUENCE</scope>
    <source>
        <strain evidence="4">BB3-R1</strain>
    </source>
</reference>
<dbReference type="InterPro" id="IPR036086">
    <property type="entry name" value="ParB/Sulfiredoxin_sf"/>
</dbReference>
<dbReference type="InterPro" id="IPR022385">
    <property type="entry name" value="Rhs_assc_core"/>
</dbReference>
<sequence>MTCRSIDRLTKESLPLGTNRYSYNSRGNRQTFEGTLPEQSAPTTYSFDERNRLRSASNETTGATASYTYHPDGLRASRTAGGKETRYVYLNGKVIEELDKNNQLQARNIWGNELLFRKDTAANKQGYYLYNSHGDVVKIVGEQGEELNRYEYDTWGNIVSKTEGMSNPFAYSGEMFDNETGFYYLRARYYDPTVGRFISEDTYKGAVDNPLSLNRYTYVSNNPLRYVDPSGHVQADAHGNGGFDKQRIEQLMNDVITGRVDYDRLPSDQKAMLKAYSDNLKRQAVKDYWFSDTVTGFASGFTLGVEAVEVAGAISLSRAMSTPKSTPSTSLTHLNPSEIRFSQNSAGGNGRYAPLKESMQKNGWNGPPVDVVQTPNGYVTIDNTRVAIARELNISSIPVNIRQMNELLPSSMAGRFGTAKTWGEALQHRTSKQRPPLPIDGTNDLPRLPK</sequence>
<evidence type="ECO:0000256" key="1">
    <source>
        <dbReference type="ARBA" id="ARBA00022737"/>
    </source>
</evidence>
<evidence type="ECO:0000259" key="3">
    <source>
        <dbReference type="Pfam" id="PF25023"/>
    </source>
</evidence>
<dbReference type="NCBIfam" id="TIGR03696">
    <property type="entry name" value="Rhs_assc_core"/>
    <property type="match status" value="1"/>
</dbReference>
<dbReference type="Proteomes" id="UP001056500">
    <property type="component" value="Chromosome"/>
</dbReference>
<keyword evidence="5" id="KW-1185">Reference proteome</keyword>
<feature type="region of interest" description="Disordered" evidence="2">
    <location>
        <begin position="424"/>
        <end position="450"/>
    </location>
</feature>
<feature type="compositionally biased region" description="Polar residues" evidence="2">
    <location>
        <begin position="19"/>
        <end position="46"/>
    </location>
</feature>
<dbReference type="InterPro" id="IPR056823">
    <property type="entry name" value="TEN-like_YD-shell"/>
</dbReference>
<dbReference type="PANTHER" id="PTHR32305:SF15">
    <property type="entry name" value="PROTEIN RHSA-RELATED"/>
    <property type="match status" value="1"/>
</dbReference>
<name>A0ABY4WH29_9BACL</name>
<evidence type="ECO:0000256" key="2">
    <source>
        <dbReference type="SAM" id="MobiDB-lite"/>
    </source>
</evidence>
<dbReference type="EMBL" id="CP098755">
    <property type="protein sequence ID" value="USG64639.1"/>
    <property type="molecule type" value="Genomic_DNA"/>
</dbReference>
<keyword evidence="1" id="KW-0677">Repeat</keyword>
<feature type="compositionally biased region" description="Polar residues" evidence="2">
    <location>
        <begin position="54"/>
        <end position="67"/>
    </location>
</feature>
<dbReference type="InterPro" id="IPR050708">
    <property type="entry name" value="T6SS_VgrG/RHS"/>
</dbReference>